<feature type="binding site" description="axial binding residue" evidence="6">
    <location>
        <position position="109"/>
    </location>
    <ligand>
        <name>heme c</name>
        <dbReference type="ChEBI" id="CHEBI:61717"/>
        <label>1</label>
    </ligand>
    <ligandPart>
        <name>Fe</name>
        <dbReference type="ChEBI" id="CHEBI:18248"/>
    </ligandPart>
</feature>
<feature type="chain" id="PRO_5004219849" evidence="7">
    <location>
        <begin position="22"/>
        <end position="128"/>
    </location>
</feature>
<evidence type="ECO:0000256" key="6">
    <source>
        <dbReference type="PIRSR" id="PIRSR602322-1"/>
    </source>
</evidence>
<feature type="binding site" description="axial binding residue" evidence="6">
    <location>
        <position position="123"/>
    </location>
    <ligand>
        <name>heme c</name>
        <dbReference type="ChEBI" id="CHEBI:61717"/>
        <label>1</label>
    </ligand>
    <ligandPart>
        <name>Fe</name>
        <dbReference type="ChEBI" id="CHEBI:18248"/>
    </ligandPart>
</feature>
<dbReference type="CDD" id="cd08168">
    <property type="entry name" value="Cytochrom_C3"/>
    <property type="match status" value="1"/>
</dbReference>
<dbReference type="InterPro" id="IPR036280">
    <property type="entry name" value="Multihaem_cyt_sf"/>
</dbReference>
<keyword evidence="5 6" id="KW-0408">Iron</keyword>
<feature type="binding site" description="axial binding residue" evidence="6">
    <location>
        <position position="62"/>
    </location>
    <ligand>
        <name>heme c</name>
        <dbReference type="ChEBI" id="CHEBI:61717"/>
        <label>1</label>
    </ligand>
    <ligandPart>
        <name>Fe</name>
        <dbReference type="ChEBI" id="CHEBI:18248"/>
    </ligandPart>
</feature>
<feature type="binding site" description="axial binding residue" evidence="6">
    <location>
        <position position="105"/>
    </location>
    <ligand>
        <name>heme c</name>
        <dbReference type="ChEBI" id="CHEBI:61717"/>
        <label>1</label>
    </ligand>
    <ligandPart>
        <name>Fe</name>
        <dbReference type="ChEBI" id="CHEBI:18248"/>
    </ligandPart>
</feature>
<feature type="binding site" description="axial binding residue" evidence="6">
    <location>
        <position position="108"/>
    </location>
    <ligand>
        <name>heme c</name>
        <dbReference type="ChEBI" id="CHEBI:61717"/>
        <label>1</label>
    </ligand>
    <ligandPart>
        <name>Fe</name>
        <dbReference type="ChEBI" id="CHEBI:18248"/>
    </ligandPart>
</feature>
<dbReference type="InterPro" id="IPR002322">
    <property type="entry name" value="Cyt_c_III"/>
</dbReference>
<keyword evidence="2 6" id="KW-0349">Heme</keyword>
<accession>Q30UZ3</accession>
<dbReference type="eggNOG" id="ENOG5032WNJ">
    <property type="taxonomic scope" value="Bacteria"/>
</dbReference>
<dbReference type="AlphaFoldDB" id="Q30UZ3"/>
<dbReference type="EMBL" id="CP000112">
    <property type="protein sequence ID" value="ABB40503.1"/>
    <property type="molecule type" value="Genomic_DNA"/>
</dbReference>
<dbReference type="Pfam" id="PF02085">
    <property type="entry name" value="Cytochrom_CIII"/>
    <property type="match status" value="1"/>
</dbReference>
<feature type="binding site" description="axial binding residue" evidence="6">
    <location>
        <position position="47"/>
    </location>
    <ligand>
        <name>heme c</name>
        <dbReference type="ChEBI" id="CHEBI:61717"/>
        <label>1</label>
    </ligand>
    <ligandPart>
        <name>Fe</name>
        <dbReference type="ChEBI" id="CHEBI:18248"/>
    </ligandPart>
</feature>
<feature type="binding site" description="covalent" evidence="6">
    <location>
        <position position="64"/>
    </location>
    <ligand>
        <name>heme c</name>
        <dbReference type="ChEBI" id="CHEBI:61717"/>
        <label>1</label>
    </ligand>
</feature>
<keyword evidence="3 6" id="KW-0479">Metal-binding</keyword>
<dbReference type="PRINTS" id="PR00609">
    <property type="entry name" value="CYTOCHROMEC3"/>
</dbReference>
<keyword evidence="10" id="KW-1185">Reference proteome</keyword>
<dbReference type="GO" id="GO:0020037">
    <property type="term" value="F:heme binding"/>
    <property type="evidence" value="ECO:0007669"/>
    <property type="project" value="InterPro"/>
</dbReference>
<feature type="binding site" description="axial binding residue" evidence="6">
    <location>
        <position position="122"/>
    </location>
    <ligand>
        <name>heme c</name>
        <dbReference type="ChEBI" id="CHEBI:61717"/>
        <label>1</label>
    </ligand>
    <ligandPart>
        <name>Fe</name>
        <dbReference type="ChEBI" id="CHEBI:18248"/>
    </ligandPart>
</feature>
<protein>
    <submittedName>
        <fullName evidence="9">Transmembrane complex, tetraheme cytochrome c3</fullName>
    </submittedName>
</protein>
<gene>
    <name evidence="9" type="ordered locus">Dde_3710</name>
</gene>
<feature type="binding site" description="axial binding residue" evidence="6">
    <location>
        <position position="50"/>
    </location>
    <ligand>
        <name>heme c</name>
        <dbReference type="ChEBI" id="CHEBI:61717"/>
        <label>1</label>
    </ligand>
    <ligandPart>
        <name>Fe</name>
        <dbReference type="ChEBI" id="CHEBI:18248"/>
    </ligandPart>
</feature>
<dbReference type="HOGENOM" id="CLU_125874_4_0_7"/>
<feature type="binding site" description="axial binding residue" evidence="6">
    <location>
        <position position="63"/>
    </location>
    <ligand>
        <name>heme c</name>
        <dbReference type="ChEBI" id="CHEBI:61717"/>
        <label>1</label>
    </ligand>
    <ligandPart>
        <name>Fe</name>
        <dbReference type="ChEBI" id="CHEBI:18248"/>
    </ligandPart>
</feature>
<dbReference type="GO" id="GO:0009055">
    <property type="term" value="F:electron transfer activity"/>
    <property type="evidence" value="ECO:0007669"/>
    <property type="project" value="InterPro"/>
</dbReference>
<keyword evidence="1" id="KW-0813">Transport</keyword>
<reference evidence="9 10" key="1">
    <citation type="journal article" date="2011" name="J. Bacteriol.">
        <title>Complete genome sequence and updated annotation of Desulfovibrio alaskensis G20.</title>
        <authorList>
            <person name="Hauser L.J."/>
            <person name="Land M.L."/>
            <person name="Brown S.D."/>
            <person name="Larimer F."/>
            <person name="Keller K.L."/>
            <person name="Rapp-Giles B.J."/>
            <person name="Price M.N."/>
            <person name="Lin M."/>
            <person name="Bruce D.C."/>
            <person name="Detter J.C."/>
            <person name="Tapia R."/>
            <person name="Han C.S."/>
            <person name="Goodwin L.A."/>
            <person name="Cheng J.F."/>
            <person name="Pitluck S."/>
            <person name="Copeland A."/>
            <person name="Lucas S."/>
            <person name="Nolan M."/>
            <person name="Lapidus A.L."/>
            <person name="Palumbo A.V."/>
            <person name="Wall J.D."/>
        </authorList>
    </citation>
    <scope>NUCLEOTIDE SEQUENCE [LARGE SCALE GENOMIC DNA]</scope>
    <source>
        <strain evidence="10">ATCC BAA 1058 / DSM 17464 / G20</strain>
    </source>
</reference>
<sequence length="128" mass="13608">MLRRTFFVLAVLTAAVSYALAAMPDGIITVSTSALEPLTRPAAVFDHDAHNEKAGLNDCAVCHHGEEDGKQSLEVTSEGVPCADCHAVKAQGKRTPLRRAYHRQCMGCHQSAGKGPANCGGCHKPWPS</sequence>
<feature type="binding site" description="axial binding residue" evidence="6">
    <location>
        <position position="119"/>
    </location>
    <ligand>
        <name>heme c</name>
        <dbReference type="ChEBI" id="CHEBI:61717"/>
        <label>1</label>
    </ligand>
    <ligandPart>
        <name>Fe</name>
        <dbReference type="ChEBI" id="CHEBI:18248"/>
    </ligandPart>
</feature>
<evidence type="ECO:0000313" key="10">
    <source>
        <dbReference type="Proteomes" id="UP000002710"/>
    </source>
</evidence>
<name>Q30UZ3_OLEA2</name>
<dbReference type="KEGG" id="dde:Dde_3710"/>
<evidence type="ECO:0000256" key="1">
    <source>
        <dbReference type="ARBA" id="ARBA00022448"/>
    </source>
</evidence>
<evidence type="ECO:0000259" key="8">
    <source>
        <dbReference type="Pfam" id="PF02085"/>
    </source>
</evidence>
<dbReference type="InterPro" id="IPR054899">
    <property type="entry name" value="c3_cytochr_TmcA"/>
</dbReference>
<comment type="cofactor">
    <cofactor evidence="6">
        <name>heme c</name>
        <dbReference type="ChEBI" id="CHEBI:61717"/>
    </cofactor>
    <text evidence="6">Binds 4 heme c groups covalently per monomer.</text>
</comment>
<evidence type="ECO:0000256" key="2">
    <source>
        <dbReference type="ARBA" id="ARBA00022617"/>
    </source>
</evidence>
<feature type="domain" description="Class III cytochrome C" evidence="8">
    <location>
        <begin position="32"/>
        <end position="123"/>
    </location>
</feature>
<feature type="signal peptide" evidence="7">
    <location>
        <begin position="1"/>
        <end position="21"/>
    </location>
</feature>
<dbReference type="Gene3D" id="3.90.10.10">
    <property type="entry name" value="Cytochrome C3"/>
    <property type="match status" value="1"/>
</dbReference>
<dbReference type="Proteomes" id="UP000002710">
    <property type="component" value="Chromosome"/>
</dbReference>
<dbReference type="NCBIfam" id="NF045722">
    <property type="entry name" value="c3_cytochr_TmcA"/>
    <property type="match status" value="1"/>
</dbReference>
<dbReference type="InterPro" id="IPR020942">
    <property type="entry name" value="Cyt_c_III_dom"/>
</dbReference>
<evidence type="ECO:0000313" key="9">
    <source>
        <dbReference type="EMBL" id="ABB40503.1"/>
    </source>
</evidence>
<keyword evidence="9" id="KW-0472">Membrane</keyword>
<proteinExistence type="predicted"/>
<evidence type="ECO:0000256" key="3">
    <source>
        <dbReference type="ARBA" id="ARBA00022723"/>
    </source>
</evidence>
<evidence type="ECO:0000256" key="5">
    <source>
        <dbReference type="ARBA" id="ARBA00023004"/>
    </source>
</evidence>
<dbReference type="RefSeq" id="WP_011369372.1">
    <property type="nucleotide sequence ID" value="NC_007519.1"/>
</dbReference>
<dbReference type="SUPFAM" id="SSF48695">
    <property type="entry name" value="Multiheme cytochromes"/>
    <property type="match status" value="1"/>
</dbReference>
<dbReference type="STRING" id="207559.Dde_3710"/>
<dbReference type="GO" id="GO:0046872">
    <property type="term" value="F:metal ion binding"/>
    <property type="evidence" value="ECO:0007669"/>
    <property type="project" value="UniProtKB-KW"/>
</dbReference>
<organism evidence="9 10">
    <name type="scientific">Oleidesulfovibrio alaskensis (strain ATCC BAA-1058 / DSM 17464 / G20)</name>
    <name type="common">Desulfovibrio alaskensis</name>
    <dbReference type="NCBI Taxonomy" id="207559"/>
    <lineage>
        <taxon>Bacteria</taxon>
        <taxon>Pseudomonadati</taxon>
        <taxon>Thermodesulfobacteriota</taxon>
        <taxon>Desulfovibrionia</taxon>
        <taxon>Desulfovibrionales</taxon>
        <taxon>Desulfovibrionaceae</taxon>
        <taxon>Oleidesulfovibrio</taxon>
    </lineage>
</organism>
<keyword evidence="9" id="KW-0812">Transmembrane</keyword>
<keyword evidence="4" id="KW-0249">Electron transport</keyword>
<evidence type="ECO:0000256" key="7">
    <source>
        <dbReference type="SAM" id="SignalP"/>
    </source>
</evidence>
<evidence type="ECO:0000256" key="4">
    <source>
        <dbReference type="ARBA" id="ARBA00022982"/>
    </source>
</evidence>
<keyword evidence="7" id="KW-0732">Signal</keyword>
<feature type="binding site" description="axial binding residue" evidence="6">
    <location>
        <position position="59"/>
    </location>
    <ligand>
        <name>heme c</name>
        <dbReference type="ChEBI" id="CHEBI:61717"/>
        <label>1</label>
    </ligand>
    <ligandPart>
        <name>Fe</name>
        <dbReference type="ChEBI" id="CHEBI:18248"/>
    </ligandPart>
</feature>